<dbReference type="InterPro" id="IPR018551">
    <property type="entry name" value="DUF2007"/>
</dbReference>
<dbReference type="Pfam" id="PF09413">
    <property type="entry name" value="DUF2007"/>
    <property type="match status" value="1"/>
</dbReference>
<evidence type="ECO:0000313" key="3">
    <source>
        <dbReference type="Proteomes" id="UP000176389"/>
    </source>
</evidence>
<reference evidence="2 3" key="1">
    <citation type="journal article" date="2016" name="Nat. Commun.">
        <title>Thousands of microbial genomes shed light on interconnected biogeochemical processes in an aquifer system.</title>
        <authorList>
            <person name="Anantharaman K."/>
            <person name="Brown C.T."/>
            <person name="Hug L.A."/>
            <person name="Sharon I."/>
            <person name="Castelle C.J."/>
            <person name="Probst A.J."/>
            <person name="Thomas B.C."/>
            <person name="Singh A."/>
            <person name="Wilkins M.J."/>
            <person name="Karaoz U."/>
            <person name="Brodie E.L."/>
            <person name="Williams K.H."/>
            <person name="Hubbard S.S."/>
            <person name="Banfield J.F."/>
        </authorList>
    </citation>
    <scope>NUCLEOTIDE SEQUENCE [LARGE SCALE GENOMIC DNA]</scope>
</reference>
<sequence length="70" mass="7657">MEKFKEVVIFTAENSALAAMLVGKLKEFDIPARLGAESATAGVFGVPEGSRTILVPEKYAPRAEEILYER</sequence>
<dbReference type="Proteomes" id="UP000176389">
    <property type="component" value="Unassembled WGS sequence"/>
</dbReference>
<accession>A0A1G1WB95</accession>
<protein>
    <recommendedName>
        <fullName evidence="1">DUF2007 domain-containing protein</fullName>
    </recommendedName>
</protein>
<evidence type="ECO:0000259" key="1">
    <source>
        <dbReference type="Pfam" id="PF09413"/>
    </source>
</evidence>
<feature type="domain" description="DUF2007" evidence="1">
    <location>
        <begin position="9"/>
        <end position="69"/>
    </location>
</feature>
<dbReference type="STRING" id="1802596.A2Z11_04830"/>
<organism evidence="2 3">
    <name type="scientific">Candidatus Woykebacteria bacterium RBG_16_43_9</name>
    <dbReference type="NCBI Taxonomy" id="1802596"/>
    <lineage>
        <taxon>Bacteria</taxon>
        <taxon>Candidatus Woykeibacteriota</taxon>
    </lineage>
</organism>
<proteinExistence type="predicted"/>
<evidence type="ECO:0000313" key="2">
    <source>
        <dbReference type="EMBL" id="OGY24962.1"/>
    </source>
</evidence>
<comment type="caution">
    <text evidence="2">The sequence shown here is derived from an EMBL/GenBank/DDBJ whole genome shotgun (WGS) entry which is preliminary data.</text>
</comment>
<gene>
    <name evidence="2" type="ORF">A2Z11_04830</name>
</gene>
<dbReference type="EMBL" id="MHCS01000057">
    <property type="protein sequence ID" value="OGY24962.1"/>
    <property type="molecule type" value="Genomic_DNA"/>
</dbReference>
<dbReference type="AlphaFoldDB" id="A0A1G1WB95"/>
<name>A0A1G1WB95_9BACT</name>